<accession>A0A078MRK5</accession>
<dbReference type="AlphaFoldDB" id="A0A078MRK5"/>
<dbReference type="InterPro" id="IPR016181">
    <property type="entry name" value="Acyl_CoA_acyltransferase"/>
</dbReference>
<gene>
    <name evidence="1" type="ORF">BN1051_02279</name>
</gene>
<proteinExistence type="predicted"/>
<sequence>MDLDPGTIAIIQLAWSRGLGLDDGALADADANERIYHVTAEPRQVSFVRLFGREVFCGPEWAADYVRSKSLTELTRGSTLMRLSHDVGGRALGTELLYFADTFPTLFPAEDYAVGEDPLLVSALERLCPPDDVSEAGLSARDSVFTLVDDSAGEERVLSGAGYSLSEGILADMSVLTAPSVRCRGLGSYISAVAVEDAMAAGLIPQWRVESGNVGAARTAVSSGFIAAGLRASVALPAA</sequence>
<protein>
    <recommendedName>
        <fullName evidence="2">N-acetyltransferase domain-containing protein</fullName>
    </recommendedName>
</protein>
<evidence type="ECO:0000313" key="1">
    <source>
        <dbReference type="EMBL" id="CEA08919.1"/>
    </source>
</evidence>
<dbReference type="PATRIC" id="fig|1461584.3.peg.2255"/>
<organism evidence="1">
    <name type="scientific">Arthrobacter saudimassiliensis</name>
    <dbReference type="NCBI Taxonomy" id="1461584"/>
    <lineage>
        <taxon>Bacteria</taxon>
        <taxon>Bacillati</taxon>
        <taxon>Actinomycetota</taxon>
        <taxon>Actinomycetes</taxon>
        <taxon>Micrococcales</taxon>
        <taxon>Micrococcaceae</taxon>
        <taxon>Arthrobacter</taxon>
    </lineage>
</organism>
<reference evidence="1" key="1">
    <citation type="submission" date="2014-07" db="EMBL/GenBank/DDBJ databases">
        <authorList>
            <person name="Urmite Genomes Urmite Genomes"/>
        </authorList>
    </citation>
    <scope>NUCLEOTIDE SEQUENCE</scope>
    <source>
        <strain evidence="1">11W110_air</strain>
    </source>
</reference>
<name>A0A078MRK5_9MICC</name>
<dbReference type="Gene3D" id="3.40.630.30">
    <property type="match status" value="1"/>
</dbReference>
<evidence type="ECO:0008006" key="2">
    <source>
        <dbReference type="Google" id="ProtNLM"/>
    </source>
</evidence>
<dbReference type="SUPFAM" id="SSF55729">
    <property type="entry name" value="Acyl-CoA N-acyltransferases (Nat)"/>
    <property type="match status" value="1"/>
</dbReference>
<dbReference type="EMBL" id="LN483071">
    <property type="protein sequence ID" value="CEA08919.1"/>
    <property type="molecule type" value="Genomic_DNA"/>
</dbReference>